<organism evidence="2 3">
    <name type="scientific">Pontibacter chinhatensis</name>
    <dbReference type="NCBI Taxonomy" id="1436961"/>
    <lineage>
        <taxon>Bacteria</taxon>
        <taxon>Pseudomonadati</taxon>
        <taxon>Bacteroidota</taxon>
        <taxon>Cytophagia</taxon>
        <taxon>Cytophagales</taxon>
        <taxon>Hymenobacteraceae</taxon>
        <taxon>Pontibacter</taxon>
    </lineage>
</organism>
<name>A0A1I2XRD7_9BACT</name>
<evidence type="ECO:0000313" key="2">
    <source>
        <dbReference type="EMBL" id="SFH15935.1"/>
    </source>
</evidence>
<evidence type="ECO:0000256" key="1">
    <source>
        <dbReference type="SAM" id="MobiDB-lite"/>
    </source>
</evidence>
<sequence length="51" mass="5427">MIELLISIFIALVSPSNPTTTATTTKQIQPTNSTETVSAFGGTGTWIDKDK</sequence>
<dbReference type="EMBL" id="FOOT01000006">
    <property type="protein sequence ID" value="SFH15935.1"/>
    <property type="molecule type" value="Genomic_DNA"/>
</dbReference>
<feature type="compositionally biased region" description="Polar residues" evidence="1">
    <location>
        <begin position="26"/>
        <end position="37"/>
    </location>
</feature>
<accession>A0A1I2XRD7</accession>
<dbReference type="AlphaFoldDB" id="A0A1I2XRD7"/>
<protein>
    <submittedName>
        <fullName evidence="2">Uncharacterized protein</fullName>
    </submittedName>
</protein>
<gene>
    <name evidence="2" type="ORF">SAMN05421739_106195</name>
</gene>
<proteinExistence type="predicted"/>
<keyword evidence="3" id="KW-1185">Reference proteome</keyword>
<evidence type="ECO:0000313" key="3">
    <source>
        <dbReference type="Proteomes" id="UP000198724"/>
    </source>
</evidence>
<dbReference type="STRING" id="1436961.SAMN05421739_106195"/>
<dbReference type="Proteomes" id="UP000198724">
    <property type="component" value="Unassembled WGS sequence"/>
</dbReference>
<reference evidence="3" key="1">
    <citation type="submission" date="2016-10" db="EMBL/GenBank/DDBJ databases">
        <authorList>
            <person name="Varghese N."/>
            <person name="Submissions S."/>
        </authorList>
    </citation>
    <scope>NUCLEOTIDE SEQUENCE [LARGE SCALE GENOMIC DNA]</scope>
    <source>
        <strain evidence="3">LP51</strain>
    </source>
</reference>
<feature type="region of interest" description="Disordered" evidence="1">
    <location>
        <begin position="20"/>
        <end position="51"/>
    </location>
</feature>